<keyword evidence="11" id="KW-1185">Reference proteome</keyword>
<dbReference type="Gene3D" id="2.60.40.1140">
    <property type="entry name" value="Collagen-binding surface protein Cna, B-type domain"/>
    <property type="match status" value="1"/>
</dbReference>
<dbReference type="InterPro" id="IPR008966">
    <property type="entry name" value="Adhesion_dom_sf"/>
</dbReference>
<comment type="subcellular location">
    <subcellularLocation>
        <location evidence="1">Secreted</location>
        <location evidence="1">Cell wall</location>
        <topology evidence="1">Peptidoglycan-anchor</topology>
    </subcellularLocation>
</comment>
<dbReference type="Proteomes" id="UP001146505">
    <property type="component" value="Unassembled WGS sequence"/>
</dbReference>
<evidence type="ECO:0000313" key="11">
    <source>
        <dbReference type="Proteomes" id="UP001146505"/>
    </source>
</evidence>
<evidence type="ECO:0000256" key="4">
    <source>
        <dbReference type="ARBA" id="ARBA00022729"/>
    </source>
</evidence>
<evidence type="ECO:0000256" key="1">
    <source>
        <dbReference type="ARBA" id="ARBA00004168"/>
    </source>
</evidence>
<feature type="transmembrane region" description="Helical" evidence="7">
    <location>
        <begin position="758"/>
        <end position="786"/>
    </location>
</feature>
<dbReference type="InterPro" id="IPR046022">
    <property type="entry name" value="DUF5979"/>
</dbReference>
<dbReference type="InterPro" id="IPR041171">
    <property type="entry name" value="SDR_Ig"/>
</dbReference>
<evidence type="ECO:0000256" key="3">
    <source>
        <dbReference type="ARBA" id="ARBA00022525"/>
    </source>
</evidence>
<dbReference type="InterPro" id="IPR011252">
    <property type="entry name" value="Fibrogen-bd_dom1"/>
</dbReference>
<feature type="compositionally biased region" description="Polar residues" evidence="6">
    <location>
        <begin position="742"/>
        <end position="751"/>
    </location>
</feature>
<keyword evidence="4" id="KW-0732">Signal</keyword>
<accession>A0A9X3RTE7</accession>
<keyword evidence="7" id="KW-0812">Transmembrane</keyword>
<evidence type="ECO:0000256" key="7">
    <source>
        <dbReference type="SAM" id="Phobius"/>
    </source>
</evidence>
<feature type="domain" description="DUF5979" evidence="9">
    <location>
        <begin position="447"/>
        <end position="550"/>
    </location>
</feature>
<dbReference type="Gene3D" id="2.60.40.1280">
    <property type="match status" value="1"/>
</dbReference>
<evidence type="ECO:0000313" key="10">
    <source>
        <dbReference type="EMBL" id="MCZ9305193.1"/>
    </source>
</evidence>
<evidence type="ECO:0000256" key="2">
    <source>
        <dbReference type="ARBA" id="ARBA00022512"/>
    </source>
</evidence>
<keyword evidence="5" id="KW-0572">Peptidoglycan-anchor</keyword>
<feature type="region of interest" description="Disordered" evidence="6">
    <location>
        <begin position="695"/>
        <end position="756"/>
    </location>
</feature>
<keyword evidence="7" id="KW-1133">Transmembrane helix</keyword>
<evidence type="ECO:0000256" key="6">
    <source>
        <dbReference type="SAM" id="MobiDB-lite"/>
    </source>
</evidence>
<keyword evidence="2" id="KW-0134">Cell wall</keyword>
<dbReference type="Pfam" id="PF19407">
    <property type="entry name" value="DUF5979"/>
    <property type="match status" value="3"/>
</dbReference>
<feature type="domain" description="SDR-like Ig" evidence="8">
    <location>
        <begin position="43"/>
        <end position="123"/>
    </location>
</feature>
<feature type="domain" description="DUF5979" evidence="9">
    <location>
        <begin position="331"/>
        <end position="427"/>
    </location>
</feature>
<evidence type="ECO:0000259" key="9">
    <source>
        <dbReference type="Pfam" id="PF19407"/>
    </source>
</evidence>
<evidence type="ECO:0000256" key="5">
    <source>
        <dbReference type="ARBA" id="ARBA00023088"/>
    </source>
</evidence>
<gene>
    <name evidence="10" type="ORF">L8U58_06575</name>
</gene>
<keyword evidence="3" id="KW-0964">Secreted</keyword>
<dbReference type="RefSeq" id="WP_269954966.1">
    <property type="nucleotide sequence ID" value="NZ_JAKMUV010000006.1"/>
</dbReference>
<dbReference type="GeneID" id="301813210"/>
<dbReference type="Pfam" id="PF17961">
    <property type="entry name" value="Big_8"/>
    <property type="match status" value="1"/>
</dbReference>
<sequence length="792" mass="84602">MALILGGAPAASAQENSNVKISNPQLVAGNGKELSPDGKFYPWTVFDFSFDWEATNGTVNDGESFTVEIPAPLQAHKDEFPLVDENGNTGGLCTTGGGQLTCTFNEAFANKDQVKGHVTIGLQSTQTESYDGKTIDFTLNGITTAVQLPEDANGFVTEERPRESFGQSEKDGWVENAVDGDTRKVSWFLNLKSVDLPDSGALVIEDKLDGPHKFSNEEDETLGLSLNGFNGGGVAEYIDPLNAEVNLSEDGKSATITIPEPTGGWSSKENWQVHYYTYYEGEGSIPNGTSFGNTANVNGNGLEKTVKFTQTGSGTIQGVDRNSYALKKHIVEGSELVPEGTEFTVHVKIESSNEDFNDEYDQKVSANGEFVKGSKELPAGTKVTLTEPTFPDVEGVTFGDPKFRAGEEDVDNVEISEDGKTATLTVVEDRNVEVHLDNTAKKSTGAFEITKELVNPDNLPISEDAEFTVDLTWTDEEGAKLEGEEYPAQIKLKAGETKKFDNLPAGTKVKYEESTDSLPKVEGTTWNVKYPDGQEAVVTSEQVAEGKIQNRMVPSTDVTLSKKVTGPAAFKVDDDHVFQVEASWTDDEGNQQQRVVEVKKDGSVNLEGLPLNKEITLVERTEKVSASEDSENLKWTGINWTVDGPNDVVQDENDPNKAILTLKGKAGEPVQVDLENKTGGKGLIIIPLPIPLPPFGGSGTPPGSSVVPPAPGGSTPGGSTPGTETPGNEAPGSSIREDEPSKGSTDSSQGNEDSRGGLLAMTGANVGGVLIVALAMSLAGIALMILRRRKLS</sequence>
<dbReference type="GO" id="GO:0007155">
    <property type="term" value="P:cell adhesion"/>
    <property type="evidence" value="ECO:0007669"/>
    <property type="project" value="InterPro"/>
</dbReference>
<protein>
    <submittedName>
        <fullName evidence="10">DUF5979 domain-containing protein</fullName>
    </submittedName>
</protein>
<keyword evidence="7" id="KW-0472">Membrane</keyword>
<evidence type="ECO:0000259" key="8">
    <source>
        <dbReference type="Pfam" id="PF17961"/>
    </source>
</evidence>
<name>A0A9X3RTE7_9CORY</name>
<dbReference type="SUPFAM" id="SSF49401">
    <property type="entry name" value="Bacterial adhesins"/>
    <property type="match status" value="1"/>
</dbReference>
<proteinExistence type="predicted"/>
<reference evidence="10" key="1">
    <citation type="submission" date="2022-02" db="EMBL/GenBank/DDBJ databases">
        <title>Corynebacterium sp. from urogenital microbiome.</title>
        <authorList>
            <person name="Cappelli E.A."/>
            <person name="Ribeiro T.G."/>
            <person name="Peixe L."/>
        </authorList>
    </citation>
    <scope>NUCLEOTIDE SEQUENCE</scope>
    <source>
        <strain evidence="10">C9Ua_112</strain>
    </source>
</reference>
<dbReference type="AlphaFoldDB" id="A0A9X3RTE7"/>
<organism evidence="10 11">
    <name type="scientific">Corynebacterium macclintockiae</name>
    <dbReference type="NCBI Taxonomy" id="2913501"/>
    <lineage>
        <taxon>Bacteria</taxon>
        <taxon>Bacillati</taxon>
        <taxon>Actinomycetota</taxon>
        <taxon>Actinomycetes</taxon>
        <taxon>Mycobacteriales</taxon>
        <taxon>Corynebacteriaceae</taxon>
        <taxon>Corynebacterium</taxon>
    </lineage>
</organism>
<dbReference type="EMBL" id="JAKMUV010000006">
    <property type="protein sequence ID" value="MCZ9305193.1"/>
    <property type="molecule type" value="Genomic_DNA"/>
</dbReference>
<comment type="caution">
    <text evidence="10">The sequence shown here is derived from an EMBL/GenBank/DDBJ whole genome shotgun (WGS) entry which is preliminary data.</text>
</comment>
<feature type="domain" description="DUF5979" evidence="9">
    <location>
        <begin position="558"/>
        <end position="676"/>
    </location>
</feature>